<keyword evidence="1" id="KW-0472">Membrane</keyword>
<dbReference type="EMBL" id="KN123144">
    <property type="protein sequence ID" value="KFO26631.1"/>
    <property type="molecule type" value="Genomic_DNA"/>
</dbReference>
<organism evidence="2 3">
    <name type="scientific">Fukomys damarensis</name>
    <name type="common">Damaraland mole rat</name>
    <name type="synonym">Cryptomys damarensis</name>
    <dbReference type="NCBI Taxonomy" id="885580"/>
    <lineage>
        <taxon>Eukaryota</taxon>
        <taxon>Metazoa</taxon>
        <taxon>Chordata</taxon>
        <taxon>Craniata</taxon>
        <taxon>Vertebrata</taxon>
        <taxon>Euteleostomi</taxon>
        <taxon>Mammalia</taxon>
        <taxon>Eutheria</taxon>
        <taxon>Euarchontoglires</taxon>
        <taxon>Glires</taxon>
        <taxon>Rodentia</taxon>
        <taxon>Hystricomorpha</taxon>
        <taxon>Bathyergidae</taxon>
        <taxon>Fukomys</taxon>
    </lineage>
</organism>
<keyword evidence="3" id="KW-1185">Reference proteome</keyword>
<evidence type="ECO:0000256" key="1">
    <source>
        <dbReference type="SAM" id="Phobius"/>
    </source>
</evidence>
<keyword evidence="1" id="KW-1133">Transmembrane helix</keyword>
<evidence type="ECO:0000313" key="2">
    <source>
        <dbReference type="EMBL" id="KFO26631.1"/>
    </source>
</evidence>
<sequence>MKADRAGERQIRPLSLLAIGIPAVHCTVILLNCATSQAQIVEEAHVISGTCQPRKILVLTPILDIRFYMPTVLPFLITLAFTQNLKLLSIFSTLANIATLGVWR</sequence>
<protein>
    <submittedName>
        <fullName evidence="2">Proton-coupled amino acid transporter 3</fullName>
    </submittedName>
</protein>
<dbReference type="AlphaFoldDB" id="A0A091DV25"/>
<accession>A0A091DV25</accession>
<dbReference type="Proteomes" id="UP000028990">
    <property type="component" value="Unassembled WGS sequence"/>
</dbReference>
<gene>
    <name evidence="2" type="ORF">H920_12030</name>
</gene>
<reference evidence="2 3" key="1">
    <citation type="submission" date="2013-11" db="EMBL/GenBank/DDBJ databases">
        <title>The Damaraland mole rat (Fukomys damarensis) genome and evolution of African mole rats.</title>
        <authorList>
            <person name="Gladyshev V.N."/>
            <person name="Fang X."/>
        </authorList>
    </citation>
    <scope>NUCLEOTIDE SEQUENCE [LARGE SCALE GENOMIC DNA]</scope>
    <source>
        <tissue evidence="2">Liver</tissue>
    </source>
</reference>
<feature type="transmembrane region" description="Helical" evidence="1">
    <location>
        <begin position="14"/>
        <end position="35"/>
    </location>
</feature>
<keyword evidence="1" id="KW-0812">Transmembrane</keyword>
<name>A0A091DV25_FUKDA</name>
<evidence type="ECO:0000313" key="3">
    <source>
        <dbReference type="Proteomes" id="UP000028990"/>
    </source>
</evidence>
<proteinExistence type="predicted"/>